<keyword evidence="3" id="KW-1185">Reference proteome</keyword>
<organism evidence="2 3">
    <name type="scientific">Niveispirillum cyanobacteriorum</name>
    <dbReference type="NCBI Taxonomy" id="1612173"/>
    <lineage>
        <taxon>Bacteria</taxon>
        <taxon>Pseudomonadati</taxon>
        <taxon>Pseudomonadota</taxon>
        <taxon>Alphaproteobacteria</taxon>
        <taxon>Rhodospirillales</taxon>
        <taxon>Azospirillaceae</taxon>
        <taxon>Niveispirillum</taxon>
    </lineage>
</organism>
<proteinExistence type="predicted"/>
<dbReference type="Gene3D" id="2.40.50.100">
    <property type="match status" value="1"/>
</dbReference>
<dbReference type="Proteomes" id="UP000234752">
    <property type="component" value="Chromosome eg_1"/>
</dbReference>
<gene>
    <name evidence="2" type="ORF">C0V82_01760</name>
</gene>
<dbReference type="RefSeq" id="WP_102110863.1">
    <property type="nucleotide sequence ID" value="NZ_BMGN01000004.1"/>
</dbReference>
<dbReference type="EMBL" id="CP025611">
    <property type="protein sequence ID" value="AUN29113.1"/>
    <property type="molecule type" value="Genomic_DNA"/>
</dbReference>
<protein>
    <submittedName>
        <fullName evidence="2">RND transporter</fullName>
    </submittedName>
</protein>
<dbReference type="PANTHER" id="PTHR30097">
    <property type="entry name" value="CATION EFFLUX SYSTEM PROTEIN CUSB"/>
    <property type="match status" value="1"/>
</dbReference>
<dbReference type="KEGG" id="ncb:C0V82_01760"/>
<evidence type="ECO:0000313" key="2">
    <source>
        <dbReference type="EMBL" id="AUN29113.1"/>
    </source>
</evidence>
<dbReference type="Gene3D" id="2.40.420.20">
    <property type="match status" value="1"/>
</dbReference>
<dbReference type="SUPFAM" id="SSF111369">
    <property type="entry name" value="HlyD-like secretion proteins"/>
    <property type="match status" value="1"/>
</dbReference>
<dbReference type="Gene3D" id="1.10.287.470">
    <property type="entry name" value="Helix hairpin bin"/>
    <property type="match status" value="1"/>
</dbReference>
<dbReference type="OrthoDB" id="7297681at2"/>
<keyword evidence="1" id="KW-0813">Transport</keyword>
<dbReference type="AlphaFoldDB" id="A0A2K9N7I3"/>
<sequence length="547" mass="55961">MKILSRLLLAAALFLVPALAVSAHEGHDHGAPDAAATPAPSPTAVPTLEADGGDVQMVALLQGGTITLFIDLLADNSPVMGAAVTMSADGGKPVTVPAAPDGTYRAPAPWATPGEHALNFTVTADGVADLLVGTLTVPAAAPVVAASTGWASILWVAGALILGMVLGAALLSLRSRRAVPALLLLAALALPTDRVMAHEGHDHGAPAPEPVAGNNPRRLPDGGLFVPKATQRLLSIRTQELISGEVSPTVTLTGRVINDPNRSGRVQAPQSGRLMPPDGGFPLPGTLVKAGQVLGYVELVLRAEDGSGISQQLAALDKDVRLAQQQWNRLSNLKGAVAQAEIDDARATLDGLMREREAMTRAVAKRVALTSPIDGVISTSNAVPGLMIEDRDITLVFEVTEPGAVMVEALSFDGPLPDGATVTAKVGTKTVSLALAGQGVAPVPGATRLLLRARDGAWGPSVPAVGTMLTLSRPAGAPVAGLLVPRDALVRGSDGLPAVLIHETAQRFTPRTVRVEPAGAGAVRLVAGVEAGARVVVRGANLLNQIR</sequence>
<reference evidence="2 3" key="1">
    <citation type="submission" date="2017-12" db="EMBL/GenBank/DDBJ databases">
        <title>Genomes of bacteria within cyanobacterial aggregates.</title>
        <authorList>
            <person name="Cai H."/>
        </authorList>
    </citation>
    <scope>NUCLEOTIDE SEQUENCE [LARGE SCALE GENOMIC DNA]</scope>
    <source>
        <strain evidence="2 3">TH16</strain>
    </source>
</reference>
<evidence type="ECO:0000256" key="1">
    <source>
        <dbReference type="ARBA" id="ARBA00022448"/>
    </source>
</evidence>
<dbReference type="Gene3D" id="2.40.30.170">
    <property type="match status" value="1"/>
</dbReference>
<evidence type="ECO:0000313" key="3">
    <source>
        <dbReference type="Proteomes" id="UP000234752"/>
    </source>
</evidence>
<name>A0A2K9N7I3_9PROT</name>
<accession>A0A2K9N7I3</accession>
<dbReference type="InterPro" id="IPR051909">
    <property type="entry name" value="MFP_Cation_Efflux"/>
</dbReference>